<evidence type="ECO:0008006" key="4">
    <source>
        <dbReference type="Google" id="ProtNLM"/>
    </source>
</evidence>
<keyword evidence="1" id="KW-0378">Hydrolase</keyword>
<dbReference type="SFLD" id="SFLDG01129">
    <property type="entry name" value="C1.5:_HAD__Beta-PGM__Phosphata"/>
    <property type="match status" value="1"/>
</dbReference>
<dbReference type="InterPro" id="IPR036412">
    <property type="entry name" value="HAD-like_sf"/>
</dbReference>
<keyword evidence="3" id="KW-1185">Reference proteome</keyword>
<dbReference type="AlphaFoldDB" id="A0A8H9MD07"/>
<sequence length="225" mass="24483">MTLKGVCFDLYSTLVHENGNNPFYTEVAQALGLELDRWMPVYRRRHRETMAGVISGMVERVLLSARDAGVHCERRTVESVVDRCMPGFIDSIHVDPQAGALLGHLCEEGYSLALVTNASDHSEGIFDHLGLREYFDVTVFSYRVGYLKPDPRIYRCALDGLGLPAALCGYVGDGGDQELWGARAAGFTTILVDRDLPHSGSARADADLVAADLTGVGHLLDSLAA</sequence>
<dbReference type="SFLD" id="SFLDS00003">
    <property type="entry name" value="Haloacid_Dehalogenase"/>
    <property type="match status" value="1"/>
</dbReference>
<dbReference type="GO" id="GO:0016787">
    <property type="term" value="F:hydrolase activity"/>
    <property type="evidence" value="ECO:0007669"/>
    <property type="project" value="UniProtKB-KW"/>
</dbReference>
<evidence type="ECO:0000256" key="1">
    <source>
        <dbReference type="ARBA" id="ARBA00022801"/>
    </source>
</evidence>
<dbReference type="InterPro" id="IPR023214">
    <property type="entry name" value="HAD_sf"/>
</dbReference>
<organism evidence="2 3">
    <name type="scientific">Amycolatopsis bartoniae</name>
    <dbReference type="NCBI Taxonomy" id="941986"/>
    <lineage>
        <taxon>Bacteria</taxon>
        <taxon>Bacillati</taxon>
        <taxon>Actinomycetota</taxon>
        <taxon>Actinomycetes</taxon>
        <taxon>Pseudonocardiales</taxon>
        <taxon>Pseudonocardiaceae</taxon>
        <taxon>Amycolatopsis</taxon>
    </lineage>
</organism>
<dbReference type="Gene3D" id="3.40.50.1000">
    <property type="entry name" value="HAD superfamily/HAD-like"/>
    <property type="match status" value="1"/>
</dbReference>
<dbReference type="Pfam" id="PF00702">
    <property type="entry name" value="Hydrolase"/>
    <property type="match status" value="1"/>
</dbReference>
<name>A0A8H9MD07_9PSEU</name>
<dbReference type="Proteomes" id="UP000658656">
    <property type="component" value="Unassembled WGS sequence"/>
</dbReference>
<gene>
    <name evidence="2" type="ORF">GCM10017566_45220</name>
</gene>
<accession>A0A8H9MD07</accession>
<dbReference type="SUPFAM" id="SSF56784">
    <property type="entry name" value="HAD-like"/>
    <property type="match status" value="1"/>
</dbReference>
<dbReference type="EMBL" id="BNAV01000006">
    <property type="protein sequence ID" value="GHF66391.1"/>
    <property type="molecule type" value="Genomic_DNA"/>
</dbReference>
<dbReference type="InterPro" id="IPR051540">
    <property type="entry name" value="S-2-haloacid_dehalogenase"/>
</dbReference>
<proteinExistence type="predicted"/>
<reference evidence="2" key="1">
    <citation type="journal article" date="2014" name="Int. J. Syst. Evol. Microbiol.">
        <title>Complete genome sequence of Corynebacterium casei LMG S-19264T (=DSM 44701T), isolated from a smear-ripened cheese.</title>
        <authorList>
            <consortium name="US DOE Joint Genome Institute (JGI-PGF)"/>
            <person name="Walter F."/>
            <person name="Albersmeier A."/>
            <person name="Kalinowski J."/>
            <person name="Ruckert C."/>
        </authorList>
    </citation>
    <scope>NUCLEOTIDE SEQUENCE</scope>
    <source>
        <strain evidence="2">CGMCC 4.7679</strain>
    </source>
</reference>
<reference evidence="2" key="2">
    <citation type="submission" date="2020-09" db="EMBL/GenBank/DDBJ databases">
        <authorList>
            <person name="Sun Q."/>
            <person name="Zhou Y."/>
        </authorList>
    </citation>
    <scope>NUCLEOTIDE SEQUENCE</scope>
    <source>
        <strain evidence="2">CGMCC 4.7679</strain>
    </source>
</reference>
<dbReference type="PANTHER" id="PTHR43316">
    <property type="entry name" value="HYDROLASE, HALOACID DELAHOGENASE-RELATED"/>
    <property type="match status" value="1"/>
</dbReference>
<protein>
    <recommendedName>
        <fullName evidence="4">HAD family hydrolase</fullName>
    </recommendedName>
</protein>
<comment type="caution">
    <text evidence="2">The sequence shown here is derived from an EMBL/GenBank/DDBJ whole genome shotgun (WGS) entry which is preliminary data.</text>
</comment>
<evidence type="ECO:0000313" key="3">
    <source>
        <dbReference type="Proteomes" id="UP000658656"/>
    </source>
</evidence>
<dbReference type="RefSeq" id="WP_183177060.1">
    <property type="nucleotide sequence ID" value="NZ_BNAV01000006.1"/>
</dbReference>
<evidence type="ECO:0000313" key="2">
    <source>
        <dbReference type="EMBL" id="GHF66391.1"/>
    </source>
</evidence>